<feature type="region of interest" description="Disordered" evidence="10">
    <location>
        <begin position="1"/>
        <end position="266"/>
    </location>
</feature>
<dbReference type="SUPFAM" id="SSF56091">
    <property type="entry name" value="DNA ligase/mRNA capping enzyme, catalytic domain"/>
    <property type="match status" value="1"/>
</dbReference>
<dbReference type="InterPro" id="IPR012310">
    <property type="entry name" value="DNA_ligase_ATP-dep_cent"/>
</dbReference>
<feature type="domain" description="ATP-dependent DNA ligase family profile" evidence="11">
    <location>
        <begin position="538"/>
        <end position="681"/>
    </location>
</feature>
<evidence type="ECO:0000256" key="10">
    <source>
        <dbReference type="SAM" id="MobiDB-lite"/>
    </source>
</evidence>
<dbReference type="SUPFAM" id="SSF117018">
    <property type="entry name" value="ATP-dependent DNA ligase DNA-binding domain"/>
    <property type="match status" value="1"/>
</dbReference>
<dbReference type="GO" id="GO:0003677">
    <property type="term" value="F:DNA binding"/>
    <property type="evidence" value="ECO:0007669"/>
    <property type="project" value="InterPro"/>
</dbReference>
<dbReference type="InterPro" id="IPR036599">
    <property type="entry name" value="DNA_ligase_N_sf"/>
</dbReference>
<dbReference type="Proteomes" id="UP001190700">
    <property type="component" value="Unassembled WGS sequence"/>
</dbReference>
<keyword evidence="7" id="KW-0233">DNA recombination</keyword>
<dbReference type="InterPro" id="IPR016059">
    <property type="entry name" value="DNA_ligase_ATP-dep_CS"/>
</dbReference>
<dbReference type="GO" id="GO:0006281">
    <property type="term" value="P:DNA repair"/>
    <property type="evidence" value="ECO:0007669"/>
    <property type="project" value="UniProtKB-KW"/>
</dbReference>
<evidence type="ECO:0000256" key="6">
    <source>
        <dbReference type="ARBA" id="ARBA00022840"/>
    </source>
</evidence>
<keyword evidence="14" id="KW-1185">Reference proteome</keyword>
<evidence type="ECO:0000256" key="9">
    <source>
        <dbReference type="ARBA" id="ARBA00023306"/>
    </source>
</evidence>
<dbReference type="AlphaFoldDB" id="A0AAE0FTM2"/>
<comment type="similarity">
    <text evidence="1">Belongs to the ATP-dependent DNA ligase family.</text>
</comment>
<dbReference type="PANTHER" id="PTHR45674">
    <property type="entry name" value="DNA LIGASE 1/3 FAMILY MEMBER"/>
    <property type="match status" value="1"/>
</dbReference>
<dbReference type="InterPro" id="IPR050191">
    <property type="entry name" value="ATP-dep_DNA_ligase"/>
</dbReference>
<dbReference type="GO" id="GO:0006310">
    <property type="term" value="P:DNA recombination"/>
    <property type="evidence" value="ECO:0007669"/>
    <property type="project" value="UniProtKB-KW"/>
</dbReference>
<dbReference type="GO" id="GO:0005634">
    <property type="term" value="C:nucleus"/>
    <property type="evidence" value="ECO:0007669"/>
    <property type="project" value="TreeGrafter"/>
</dbReference>
<dbReference type="InterPro" id="IPR012308">
    <property type="entry name" value="DNA_ligase_ATP-dep_N"/>
</dbReference>
<organism evidence="13 14">
    <name type="scientific">Cymbomonas tetramitiformis</name>
    <dbReference type="NCBI Taxonomy" id="36881"/>
    <lineage>
        <taxon>Eukaryota</taxon>
        <taxon>Viridiplantae</taxon>
        <taxon>Chlorophyta</taxon>
        <taxon>Pyramimonadophyceae</taxon>
        <taxon>Pyramimonadales</taxon>
        <taxon>Pyramimonadaceae</taxon>
        <taxon>Cymbomonas</taxon>
    </lineage>
</organism>
<gene>
    <name evidence="13" type="ORF">CYMTET_25549</name>
</gene>
<evidence type="ECO:0000256" key="2">
    <source>
        <dbReference type="ARBA" id="ARBA00022598"/>
    </source>
</evidence>
<evidence type="ECO:0000256" key="4">
    <source>
        <dbReference type="ARBA" id="ARBA00022741"/>
    </source>
</evidence>
<dbReference type="EMBL" id="LGRX02013702">
    <property type="protein sequence ID" value="KAK3265799.1"/>
    <property type="molecule type" value="Genomic_DNA"/>
</dbReference>
<feature type="compositionally biased region" description="Acidic residues" evidence="10">
    <location>
        <begin position="106"/>
        <end position="116"/>
    </location>
</feature>
<evidence type="ECO:0000313" key="14">
    <source>
        <dbReference type="Proteomes" id="UP001190700"/>
    </source>
</evidence>
<dbReference type="Pfam" id="PF04675">
    <property type="entry name" value="DNA_ligase_A_N"/>
    <property type="match status" value="1"/>
</dbReference>
<feature type="domain" description="DNA ligase ATP-dependent N-terminal" evidence="12">
    <location>
        <begin position="294"/>
        <end position="470"/>
    </location>
</feature>
<evidence type="ECO:0000256" key="3">
    <source>
        <dbReference type="ARBA" id="ARBA00022618"/>
    </source>
</evidence>
<name>A0AAE0FTM2_9CHLO</name>
<dbReference type="FunFam" id="1.10.3260.10:FF:000001">
    <property type="entry name" value="DNA ligase"/>
    <property type="match status" value="1"/>
</dbReference>
<keyword evidence="9" id="KW-0131">Cell cycle</keyword>
<reference evidence="13 14" key="1">
    <citation type="journal article" date="2015" name="Genome Biol. Evol.">
        <title>Comparative Genomics of a Bacterivorous Green Alga Reveals Evolutionary Causalities and Consequences of Phago-Mixotrophic Mode of Nutrition.</title>
        <authorList>
            <person name="Burns J.A."/>
            <person name="Paasch A."/>
            <person name="Narechania A."/>
            <person name="Kim E."/>
        </authorList>
    </citation>
    <scope>NUCLEOTIDE SEQUENCE [LARGE SCALE GENOMIC DNA]</scope>
    <source>
        <strain evidence="13 14">PLY_AMNH</strain>
    </source>
</reference>
<keyword evidence="6" id="KW-0067">ATP-binding</keyword>
<dbReference type="PANTHER" id="PTHR45674:SF4">
    <property type="entry name" value="DNA LIGASE 1"/>
    <property type="match status" value="1"/>
</dbReference>
<keyword evidence="2 13" id="KW-0436">Ligase</keyword>
<evidence type="ECO:0000313" key="13">
    <source>
        <dbReference type="EMBL" id="KAK3265799.1"/>
    </source>
</evidence>
<evidence type="ECO:0000256" key="8">
    <source>
        <dbReference type="ARBA" id="ARBA00023204"/>
    </source>
</evidence>
<dbReference type="GO" id="GO:0051301">
    <property type="term" value="P:cell division"/>
    <property type="evidence" value="ECO:0007669"/>
    <property type="project" value="UniProtKB-KW"/>
</dbReference>
<keyword evidence="4" id="KW-0547">Nucleotide-binding</keyword>
<keyword evidence="3" id="KW-0132">Cell division</keyword>
<evidence type="ECO:0000256" key="1">
    <source>
        <dbReference type="ARBA" id="ARBA00007572"/>
    </source>
</evidence>
<evidence type="ECO:0000256" key="5">
    <source>
        <dbReference type="ARBA" id="ARBA00022763"/>
    </source>
</evidence>
<protein>
    <submittedName>
        <fullName evidence="13">tRNA ligase</fullName>
    </submittedName>
</protein>
<evidence type="ECO:0000256" key="7">
    <source>
        <dbReference type="ARBA" id="ARBA00023172"/>
    </source>
</evidence>
<dbReference type="GO" id="GO:0005524">
    <property type="term" value="F:ATP binding"/>
    <property type="evidence" value="ECO:0007669"/>
    <property type="project" value="UniProtKB-KW"/>
</dbReference>
<accession>A0AAE0FTM2</accession>
<dbReference type="GO" id="GO:0003910">
    <property type="term" value="F:DNA ligase (ATP) activity"/>
    <property type="evidence" value="ECO:0007669"/>
    <property type="project" value="InterPro"/>
</dbReference>
<evidence type="ECO:0000259" key="12">
    <source>
        <dbReference type="Pfam" id="PF04675"/>
    </source>
</evidence>
<keyword evidence="8" id="KW-0234">DNA repair</keyword>
<comment type="caution">
    <text evidence="13">The sequence shown here is derived from an EMBL/GenBank/DDBJ whole genome shotgun (WGS) entry which is preliminary data.</text>
</comment>
<dbReference type="GO" id="GO:0006273">
    <property type="term" value="P:lagging strand elongation"/>
    <property type="evidence" value="ECO:0007669"/>
    <property type="project" value="TreeGrafter"/>
</dbReference>
<dbReference type="Gene3D" id="1.10.3260.10">
    <property type="entry name" value="DNA ligase, ATP-dependent, N-terminal domain"/>
    <property type="match status" value="1"/>
</dbReference>
<proteinExistence type="inferred from homology"/>
<feature type="compositionally biased region" description="Basic and acidic residues" evidence="10">
    <location>
        <begin position="52"/>
        <end position="63"/>
    </location>
</feature>
<keyword evidence="5" id="KW-0227">DNA damage</keyword>
<sequence length="774" mass="83187">MSKGQGEIAGGIQQRSIASFFGGGPAKKTPKSDSVVAKVGDKRSQAQADDNNEAKKACTEETTKLNAPELVPESDAGHKLRSTDTSMSDASEEPKTFRRLRKANILDDDEEEEDDSDGKVAAVEAVDTKAGASSAVVTKDTQKAASPAKNAKTAPMKSPMKAHSPKPKTVIPQSKSEAKPQAKAVPKSQAKVEIVEEAMSGSEVEEEDGSDESSSEAGPSEDEGELQGTGGAADAFSKLRATSQSGTKKKRKAKSKKASSKSSGVGDKSMELADALLKYDPKAAATWAPGKPVPYSFLASTFEKISEESKRLLITEILANAFRTIIATTPEDLLVAVYLSVNQVAPSHEGKELGIGDATLIKALGEATGRKESTIKSDYNETGDLGTVAMASRGTQKTMFKPAALTCAKVLAAFREISSTEGKSSMDKKRATIQKLLVASQDCEPGYIIRSLQGKLRIGLAQQTVLVALAHAALMQEEATKPSTEGLLAERLDNAVNIVKQVYSECPTYDKLIPTMLEHGLDELPNKCTFEPGVPIKPMLAKPTTGVQEILTRFTDTEFTCEYKYDGERAQVHLCEDGSVKAEGQLEGLIDGAAAAWPSYGHCPRSRVKFPDLVAQIPKAVAGWSDIVGHRLCEAVAYDRVEKKILPFQVLSTRSRKTVSVEEITVNVCLFAFDCIYLNGKVRSRSCLLATCRRPLDYSREITHRSLISCSFLVTACSLVRSWRERGFAYGVAIVPLGCGNFVNSGRSHSTAGTQMLDCATHGRLVARWRCGCQ</sequence>
<dbReference type="Gene3D" id="3.30.470.30">
    <property type="entry name" value="DNA ligase/mRNA capping enzyme"/>
    <property type="match status" value="1"/>
</dbReference>
<evidence type="ECO:0000259" key="11">
    <source>
        <dbReference type="Pfam" id="PF01068"/>
    </source>
</evidence>
<dbReference type="PROSITE" id="PS00697">
    <property type="entry name" value="DNA_LIGASE_A1"/>
    <property type="match status" value="1"/>
</dbReference>
<feature type="compositionally biased region" description="Acidic residues" evidence="10">
    <location>
        <begin position="203"/>
        <end position="225"/>
    </location>
</feature>
<dbReference type="GO" id="GO:0005739">
    <property type="term" value="C:mitochondrion"/>
    <property type="evidence" value="ECO:0007669"/>
    <property type="project" value="TreeGrafter"/>
</dbReference>
<dbReference type="Pfam" id="PF01068">
    <property type="entry name" value="DNA_ligase_A_M"/>
    <property type="match status" value="1"/>
</dbReference>
<feature type="compositionally biased region" description="Basic residues" evidence="10">
    <location>
        <begin position="247"/>
        <end position="259"/>
    </location>
</feature>